<proteinExistence type="predicted"/>
<dbReference type="RefSeq" id="WP_084051084.1">
    <property type="nucleotide sequence ID" value="NZ_FWWU01000010.1"/>
</dbReference>
<dbReference type="InterPro" id="IPR011008">
    <property type="entry name" value="Dimeric_a/b-barrel"/>
</dbReference>
<accession>A0A1W1VU90</accession>
<organism evidence="1 2">
    <name type="scientific">Deinococcus hopiensis KR-140</name>
    <dbReference type="NCBI Taxonomy" id="695939"/>
    <lineage>
        <taxon>Bacteria</taxon>
        <taxon>Thermotogati</taxon>
        <taxon>Deinococcota</taxon>
        <taxon>Deinococci</taxon>
        <taxon>Deinococcales</taxon>
        <taxon>Deinococcaceae</taxon>
        <taxon>Deinococcus</taxon>
    </lineage>
</organism>
<dbReference type="Proteomes" id="UP000192582">
    <property type="component" value="Unassembled WGS sequence"/>
</dbReference>
<dbReference type="EMBL" id="FWWU01000010">
    <property type="protein sequence ID" value="SMB96935.1"/>
    <property type="molecule type" value="Genomic_DNA"/>
</dbReference>
<evidence type="ECO:0000313" key="1">
    <source>
        <dbReference type="EMBL" id="SMB96935.1"/>
    </source>
</evidence>
<name>A0A1W1VU90_9DEIO</name>
<dbReference type="SUPFAM" id="SSF54909">
    <property type="entry name" value="Dimeric alpha+beta barrel"/>
    <property type="match status" value="1"/>
</dbReference>
<protein>
    <recommendedName>
        <fullName evidence="3">ABM domain-containing protein</fullName>
    </recommendedName>
</protein>
<reference evidence="1 2" key="1">
    <citation type="submission" date="2017-04" db="EMBL/GenBank/DDBJ databases">
        <authorList>
            <person name="Afonso C.L."/>
            <person name="Miller P.J."/>
            <person name="Scott M.A."/>
            <person name="Spackman E."/>
            <person name="Goraichik I."/>
            <person name="Dimitrov K.M."/>
            <person name="Suarez D.L."/>
            <person name="Swayne D.E."/>
        </authorList>
    </citation>
    <scope>NUCLEOTIDE SEQUENCE [LARGE SCALE GENOMIC DNA]</scope>
    <source>
        <strain evidence="1 2">KR-140</strain>
    </source>
</reference>
<dbReference type="OrthoDB" id="1329448at2"/>
<keyword evidence="2" id="KW-1185">Reference proteome</keyword>
<gene>
    <name evidence="1" type="ORF">SAMN00790413_06223</name>
</gene>
<evidence type="ECO:0008006" key="3">
    <source>
        <dbReference type="Google" id="ProtNLM"/>
    </source>
</evidence>
<sequence length="95" mass="10346">MTHIWATVNIEDLQKFIGVFSTAGAAARRSHGSRGCRVFTVPGVEGQVRVLFTWESQEAFEGFLNDAAVRATMQSSGTVGRPEFLLLNELATFPG</sequence>
<evidence type="ECO:0000313" key="2">
    <source>
        <dbReference type="Proteomes" id="UP000192582"/>
    </source>
</evidence>
<dbReference type="AlphaFoldDB" id="A0A1W1VU90"/>
<dbReference type="Gene3D" id="3.30.70.100">
    <property type="match status" value="1"/>
</dbReference>